<keyword evidence="3" id="KW-1185">Reference proteome</keyword>
<dbReference type="InterPro" id="IPR002901">
    <property type="entry name" value="MGlyc_endo_b_GlcNAc-like_dom"/>
</dbReference>
<dbReference type="PANTHER" id="PTHR40572">
    <property type="entry name" value="PROTEIN BAX"/>
    <property type="match status" value="1"/>
</dbReference>
<dbReference type="GO" id="GO:0004040">
    <property type="term" value="F:amidase activity"/>
    <property type="evidence" value="ECO:0007669"/>
    <property type="project" value="InterPro"/>
</dbReference>
<name>A0A9Q5V896_PISSA</name>
<dbReference type="PANTHER" id="PTHR40572:SF1">
    <property type="entry name" value="PROTEIN BAX"/>
    <property type="match status" value="1"/>
</dbReference>
<dbReference type="AlphaFoldDB" id="A0A9Q5V896"/>
<dbReference type="Gene3D" id="1.10.530.10">
    <property type="match status" value="1"/>
</dbReference>
<dbReference type="RefSeq" id="WP_016209456.1">
    <property type="nucleotide sequence ID" value="NZ_CP012413.1"/>
</dbReference>
<protein>
    <submittedName>
        <fullName evidence="2">Mannosyl-glycoprotein endo-beta-N-acetylglucosaminidase</fullName>
    </submittedName>
</protein>
<evidence type="ECO:0000313" key="2">
    <source>
        <dbReference type="EMBL" id="QGO05617.1"/>
    </source>
</evidence>
<dbReference type="Proteomes" id="UP000422232">
    <property type="component" value="Chromosome"/>
</dbReference>
<evidence type="ECO:0000313" key="3">
    <source>
        <dbReference type="Proteomes" id="UP000422232"/>
    </source>
</evidence>
<gene>
    <name evidence="2" type="ORF">Psal009_01509</name>
</gene>
<dbReference type="EMBL" id="CP038908">
    <property type="protein sequence ID" value="QGO05617.1"/>
    <property type="molecule type" value="Genomic_DNA"/>
</dbReference>
<evidence type="ECO:0000259" key="1">
    <source>
        <dbReference type="Pfam" id="PF01832"/>
    </source>
</evidence>
<organism evidence="2 3">
    <name type="scientific">Piscirickettsia salmonis</name>
    <dbReference type="NCBI Taxonomy" id="1238"/>
    <lineage>
        <taxon>Bacteria</taxon>
        <taxon>Pseudomonadati</taxon>
        <taxon>Pseudomonadota</taxon>
        <taxon>Gammaproteobacteria</taxon>
        <taxon>Thiotrichales</taxon>
        <taxon>Piscirickettsiaceae</taxon>
        <taxon>Piscirickettsia</taxon>
    </lineage>
</organism>
<accession>A0A9Q5V896</accession>
<proteinExistence type="predicted"/>
<dbReference type="InterPro" id="IPR053195">
    <property type="entry name" value="Bax-like"/>
</dbReference>
<feature type="domain" description="Mannosyl-glycoprotein endo-beta-N-acetylglucosamidase-like" evidence="1">
    <location>
        <begin position="101"/>
        <end position="233"/>
    </location>
</feature>
<dbReference type="GeneID" id="66740692"/>
<dbReference type="Pfam" id="PF01832">
    <property type="entry name" value="Glucosaminidase"/>
    <property type="match status" value="1"/>
</dbReference>
<sequence>MLSLAVITTAYLAQQPLLSAPISKTQINTAYSQNIQSIKQEFIIKITQSENTINQMILQKRQHILSLIQKKSLSKQEITQLQALAKQYKLNNLHFKHPHDFSALLKRVDIIPNALISAQAINESNWGRSRFAIEGNNFFGMRCHYPGCGIIPKARPANNHWEVANYSSMTASVRAYIHTLNTHNAYQALRDLRADMRANHQDISAFKLAEGLTAYSIKGTKYVELIQKIITRYLSKESTFQFA</sequence>
<reference evidence="2 3" key="1">
    <citation type="submission" date="2019-04" db="EMBL/GenBank/DDBJ databases">
        <title>Complete genome sequencing of Piscirickettsia salmonis strain Psal-009.</title>
        <authorList>
            <person name="Schober I."/>
            <person name="Bunk B."/>
            <person name="Sproer C."/>
            <person name="Carril G.P."/>
            <person name="Riedel T."/>
            <person name="Flores-Herrera P.A."/>
            <person name="Nourdin-Galindo G."/>
            <person name="Marshall S.H."/>
            <person name="Overmann J."/>
        </authorList>
    </citation>
    <scope>NUCLEOTIDE SEQUENCE [LARGE SCALE GENOMIC DNA]</scope>
    <source>
        <strain evidence="2 3">Psal-009</strain>
    </source>
</reference>